<evidence type="ECO:0000313" key="2">
    <source>
        <dbReference type="EMBL" id="KAJ7309164.1"/>
    </source>
</evidence>
<dbReference type="InterPro" id="IPR041457">
    <property type="entry name" value="CxC2_KDZ-assoc"/>
</dbReference>
<feature type="domain" description="CxC2-like cysteine cluster KDZ transposase-associated" evidence="1">
    <location>
        <begin position="81"/>
        <end position="143"/>
    </location>
</feature>
<reference evidence="2" key="1">
    <citation type="submission" date="2023-03" db="EMBL/GenBank/DDBJ databases">
        <title>Massive genome expansion in bonnet fungi (Mycena s.s.) driven by repeated elements and novel gene families across ecological guilds.</title>
        <authorList>
            <consortium name="Lawrence Berkeley National Laboratory"/>
            <person name="Harder C.B."/>
            <person name="Miyauchi S."/>
            <person name="Viragh M."/>
            <person name="Kuo A."/>
            <person name="Thoen E."/>
            <person name="Andreopoulos B."/>
            <person name="Lu D."/>
            <person name="Skrede I."/>
            <person name="Drula E."/>
            <person name="Henrissat B."/>
            <person name="Morin E."/>
            <person name="Kohler A."/>
            <person name="Barry K."/>
            <person name="LaButti K."/>
            <person name="Morin E."/>
            <person name="Salamov A."/>
            <person name="Lipzen A."/>
            <person name="Mereny Z."/>
            <person name="Hegedus B."/>
            <person name="Baldrian P."/>
            <person name="Stursova M."/>
            <person name="Weitz H."/>
            <person name="Taylor A."/>
            <person name="Grigoriev I.V."/>
            <person name="Nagy L.G."/>
            <person name="Martin F."/>
            <person name="Kauserud H."/>
        </authorList>
    </citation>
    <scope>NUCLEOTIDE SEQUENCE</scope>
    <source>
        <strain evidence="2">CBHHK002</strain>
    </source>
</reference>
<dbReference type="Pfam" id="PF18803">
    <property type="entry name" value="CxC2"/>
    <property type="match status" value="1"/>
</dbReference>
<evidence type="ECO:0000259" key="1">
    <source>
        <dbReference type="Pfam" id="PF18803"/>
    </source>
</evidence>
<protein>
    <recommendedName>
        <fullName evidence="1">CxC2-like cysteine cluster KDZ transposase-associated domain-containing protein</fullName>
    </recommendedName>
</protein>
<dbReference type="Proteomes" id="UP001218218">
    <property type="component" value="Unassembled WGS sequence"/>
</dbReference>
<proteinExistence type="predicted"/>
<dbReference type="AlphaFoldDB" id="A0AAD6Z690"/>
<sequence length="151" mass="17190">MLHDIFLAQLLRRDGRGDAGDKCCPGCANPTNHPIYRCQECARGVLLCQRCCVQKHADNPLHVIFCAWQKWNGVYFERASLAELDLRIQFGHPPHKRCLNPEPGHQGFVVIHDNGIHNVKVNFCACTDSGREEHYIQLLRAHLLVPDNRSN</sequence>
<gene>
    <name evidence="2" type="ORF">DFH08DRAFT_719423</name>
</gene>
<name>A0AAD6Z690_9AGAR</name>
<accession>A0AAD6Z690</accession>
<keyword evidence="3" id="KW-1185">Reference proteome</keyword>
<organism evidence="2 3">
    <name type="scientific">Mycena albidolilacea</name>
    <dbReference type="NCBI Taxonomy" id="1033008"/>
    <lineage>
        <taxon>Eukaryota</taxon>
        <taxon>Fungi</taxon>
        <taxon>Dikarya</taxon>
        <taxon>Basidiomycota</taxon>
        <taxon>Agaricomycotina</taxon>
        <taxon>Agaricomycetes</taxon>
        <taxon>Agaricomycetidae</taxon>
        <taxon>Agaricales</taxon>
        <taxon>Marasmiineae</taxon>
        <taxon>Mycenaceae</taxon>
        <taxon>Mycena</taxon>
    </lineage>
</organism>
<comment type="caution">
    <text evidence="2">The sequence shown here is derived from an EMBL/GenBank/DDBJ whole genome shotgun (WGS) entry which is preliminary data.</text>
</comment>
<dbReference type="EMBL" id="JARIHO010000083">
    <property type="protein sequence ID" value="KAJ7309164.1"/>
    <property type="molecule type" value="Genomic_DNA"/>
</dbReference>
<evidence type="ECO:0000313" key="3">
    <source>
        <dbReference type="Proteomes" id="UP001218218"/>
    </source>
</evidence>